<sequence>MRYAHKCDETWSEAGLLSRAFLEHWLGNSLARFFTTATEVGDQLVGARLAPALFLNCVPGMQMRILGIKERRSSVDQVLEHGVSGVPAERSSVPVHGIDDAGHLLILSIV</sequence>
<dbReference type="Proteomes" id="UP000218811">
    <property type="component" value="Unassembled WGS sequence"/>
</dbReference>
<evidence type="ECO:0000313" key="2">
    <source>
        <dbReference type="Proteomes" id="UP000218811"/>
    </source>
</evidence>
<accession>A0A2H3JRM1</accession>
<proteinExistence type="predicted"/>
<reference evidence="1 2" key="1">
    <citation type="journal article" date="2012" name="Science">
        <title>The Paleozoic origin of enzymatic lignin decomposition reconstructed from 31 fungal genomes.</title>
        <authorList>
            <person name="Floudas D."/>
            <person name="Binder M."/>
            <person name="Riley R."/>
            <person name="Barry K."/>
            <person name="Blanchette R.A."/>
            <person name="Henrissat B."/>
            <person name="Martinez A.T."/>
            <person name="Otillar R."/>
            <person name="Spatafora J.W."/>
            <person name="Yadav J.S."/>
            <person name="Aerts A."/>
            <person name="Benoit I."/>
            <person name="Boyd A."/>
            <person name="Carlson A."/>
            <person name="Copeland A."/>
            <person name="Coutinho P.M."/>
            <person name="de Vries R.P."/>
            <person name="Ferreira P."/>
            <person name="Findley K."/>
            <person name="Foster B."/>
            <person name="Gaskell J."/>
            <person name="Glotzer D."/>
            <person name="Gorecki P."/>
            <person name="Heitman J."/>
            <person name="Hesse C."/>
            <person name="Hori C."/>
            <person name="Igarashi K."/>
            <person name="Jurgens J.A."/>
            <person name="Kallen N."/>
            <person name="Kersten P."/>
            <person name="Kohler A."/>
            <person name="Kuees U."/>
            <person name="Kumar T.K.A."/>
            <person name="Kuo A."/>
            <person name="LaButti K."/>
            <person name="Larrondo L.F."/>
            <person name="Lindquist E."/>
            <person name="Ling A."/>
            <person name="Lombard V."/>
            <person name="Lucas S."/>
            <person name="Lundell T."/>
            <person name="Martin R."/>
            <person name="McLaughlin D.J."/>
            <person name="Morgenstern I."/>
            <person name="Morin E."/>
            <person name="Murat C."/>
            <person name="Nagy L.G."/>
            <person name="Nolan M."/>
            <person name="Ohm R.A."/>
            <person name="Patyshakuliyeva A."/>
            <person name="Rokas A."/>
            <person name="Ruiz-Duenas F.J."/>
            <person name="Sabat G."/>
            <person name="Salamov A."/>
            <person name="Samejima M."/>
            <person name="Schmutz J."/>
            <person name="Slot J.C."/>
            <person name="St John F."/>
            <person name="Stenlid J."/>
            <person name="Sun H."/>
            <person name="Sun S."/>
            <person name="Syed K."/>
            <person name="Tsang A."/>
            <person name="Wiebenga A."/>
            <person name="Young D."/>
            <person name="Pisabarro A."/>
            <person name="Eastwood D.C."/>
            <person name="Martin F."/>
            <person name="Cullen D."/>
            <person name="Grigoriev I.V."/>
            <person name="Hibbett D.S."/>
        </authorList>
    </citation>
    <scope>NUCLEOTIDE SEQUENCE [LARGE SCALE GENOMIC DNA]</scope>
    <source>
        <strain evidence="1 2">MD-104</strain>
    </source>
</reference>
<dbReference type="EMBL" id="KB468157">
    <property type="protein sequence ID" value="PCH44581.1"/>
    <property type="molecule type" value="Genomic_DNA"/>
</dbReference>
<name>A0A2H3JRM1_WOLCO</name>
<organism evidence="1 2">
    <name type="scientific">Wolfiporia cocos (strain MD-104)</name>
    <name type="common">Brown rot fungus</name>
    <dbReference type="NCBI Taxonomy" id="742152"/>
    <lineage>
        <taxon>Eukaryota</taxon>
        <taxon>Fungi</taxon>
        <taxon>Dikarya</taxon>
        <taxon>Basidiomycota</taxon>
        <taxon>Agaricomycotina</taxon>
        <taxon>Agaricomycetes</taxon>
        <taxon>Polyporales</taxon>
        <taxon>Phaeolaceae</taxon>
        <taxon>Wolfiporia</taxon>
    </lineage>
</organism>
<dbReference type="AlphaFoldDB" id="A0A2H3JRM1"/>
<protein>
    <submittedName>
        <fullName evidence="1">Uncharacterized protein</fullName>
    </submittedName>
</protein>
<keyword evidence="2" id="KW-1185">Reference proteome</keyword>
<gene>
    <name evidence="1" type="ORF">WOLCODRAFT_154623</name>
</gene>
<evidence type="ECO:0000313" key="1">
    <source>
        <dbReference type="EMBL" id="PCH44581.1"/>
    </source>
</evidence>